<dbReference type="Pfam" id="PF00528">
    <property type="entry name" value="BPD_transp_1"/>
    <property type="match status" value="1"/>
</dbReference>
<accession>A0A1D7U3N4</accession>
<dbReference type="EMBL" id="CP017147">
    <property type="protein sequence ID" value="AOO81974.1"/>
    <property type="molecule type" value="Genomic_DNA"/>
</dbReference>
<evidence type="ECO:0000256" key="11">
    <source>
        <dbReference type="RuleBase" id="RU363032"/>
    </source>
</evidence>
<keyword evidence="7 11" id="KW-1133">Transmembrane helix</keyword>
<dbReference type="RefSeq" id="WP_069691184.1">
    <property type="nucleotide sequence ID" value="NZ_CP017147.1"/>
</dbReference>
<feature type="transmembrane region" description="Helical" evidence="11">
    <location>
        <begin position="238"/>
        <end position="255"/>
    </location>
</feature>
<dbReference type="InterPro" id="IPR035906">
    <property type="entry name" value="MetI-like_sf"/>
</dbReference>
<sequence>MNETRHPLRLPGTAVLSALAMLFLYVPIIVLVVLSFNASDMTTIWTGFSLHWYAQALGNDTMLIAIGNSLTVAAAATILATAAATSAALGIARSGGRVRTAVEGLLGLPLLIPEIVTAVALLMLFVLVGVRLGLMSVILAHTVFCIPFAYYPIRSRLAALDPALGEAASDLYAPAWRRFMRIELPLLAPGIFAGALLAFISSLGDFVITYFVAGPGATTLPVYIYGMIRTGITPEVNALSTLLLLASVVVVAIVFRSGTTPANQTRGDKNS</sequence>
<reference evidence="13 14" key="1">
    <citation type="journal article" date="2015" name="Antonie Van Leeuwenhoek">
        <title>Bosea vaviloviae sp. nov., a new species of slow-growing rhizobia isolated from nodules of the relict species Vavilovia formosa (Stev.) Fed.</title>
        <authorList>
            <person name="Safronova V.I."/>
            <person name="Kuznetsova I.G."/>
            <person name="Sazanova A.L."/>
            <person name="Kimeklis A.K."/>
            <person name="Belimov A.A."/>
            <person name="Andronov E.E."/>
            <person name="Pinaev A.G."/>
            <person name="Chizhevskaya E.P."/>
            <person name="Pukhaev A.R."/>
            <person name="Popov K.P."/>
            <person name="Willems A."/>
            <person name="Tikhonovich I.A."/>
        </authorList>
    </citation>
    <scope>NUCLEOTIDE SEQUENCE [LARGE SCALE GENOMIC DNA]</scope>
    <source>
        <strain evidence="13 14">Vaf18</strain>
    </source>
</reference>
<dbReference type="CDD" id="cd06261">
    <property type="entry name" value="TM_PBP2"/>
    <property type="match status" value="1"/>
</dbReference>
<feature type="domain" description="ABC transmembrane type-1" evidence="12">
    <location>
        <begin position="66"/>
        <end position="254"/>
    </location>
</feature>
<comment type="subcellular location">
    <subcellularLocation>
        <location evidence="1">Cell inner membrane</location>
        <topology evidence="1">Multi-pass membrane protein</topology>
    </subcellularLocation>
    <subcellularLocation>
        <location evidence="11">Cell membrane</location>
        <topology evidence="11">Multi-pass membrane protein</topology>
    </subcellularLocation>
</comment>
<feature type="transmembrane region" description="Helical" evidence="11">
    <location>
        <begin position="132"/>
        <end position="151"/>
    </location>
</feature>
<dbReference type="Gene3D" id="1.10.3720.10">
    <property type="entry name" value="MetI-like"/>
    <property type="match status" value="1"/>
</dbReference>
<feature type="transmembrane region" description="Helical" evidence="11">
    <location>
        <begin position="184"/>
        <end position="201"/>
    </location>
</feature>
<proteinExistence type="inferred from homology"/>
<evidence type="ECO:0000256" key="9">
    <source>
        <dbReference type="ARBA" id="ARBA00037216"/>
    </source>
</evidence>
<gene>
    <name evidence="13" type="ORF">BHK69_17330</name>
</gene>
<dbReference type="GO" id="GO:0055085">
    <property type="term" value="P:transmembrane transport"/>
    <property type="evidence" value="ECO:0007669"/>
    <property type="project" value="InterPro"/>
</dbReference>
<evidence type="ECO:0000256" key="8">
    <source>
        <dbReference type="ARBA" id="ARBA00023136"/>
    </source>
</evidence>
<evidence type="ECO:0000256" key="10">
    <source>
        <dbReference type="ARBA" id="ARBA00039580"/>
    </source>
</evidence>
<dbReference type="InterPro" id="IPR000515">
    <property type="entry name" value="MetI-like"/>
</dbReference>
<organism evidence="13 14">
    <name type="scientific">Bosea vaviloviae</name>
    <dbReference type="NCBI Taxonomy" id="1526658"/>
    <lineage>
        <taxon>Bacteria</taxon>
        <taxon>Pseudomonadati</taxon>
        <taxon>Pseudomonadota</taxon>
        <taxon>Alphaproteobacteria</taxon>
        <taxon>Hyphomicrobiales</taxon>
        <taxon>Boseaceae</taxon>
        <taxon>Bosea</taxon>
    </lineage>
</organism>
<evidence type="ECO:0000256" key="6">
    <source>
        <dbReference type="ARBA" id="ARBA00022692"/>
    </source>
</evidence>
<dbReference type="SUPFAM" id="SSF161098">
    <property type="entry name" value="MetI-like"/>
    <property type="match status" value="1"/>
</dbReference>
<dbReference type="GO" id="GO:0005886">
    <property type="term" value="C:plasma membrane"/>
    <property type="evidence" value="ECO:0007669"/>
    <property type="project" value="UniProtKB-SubCell"/>
</dbReference>
<evidence type="ECO:0000256" key="1">
    <source>
        <dbReference type="ARBA" id="ARBA00004429"/>
    </source>
</evidence>
<dbReference type="OrthoDB" id="9782004at2"/>
<dbReference type="STRING" id="1526658.BHK69_17330"/>
<evidence type="ECO:0000256" key="4">
    <source>
        <dbReference type="ARBA" id="ARBA00022475"/>
    </source>
</evidence>
<dbReference type="KEGG" id="bvv:BHK69_17330"/>
<dbReference type="PROSITE" id="PS50928">
    <property type="entry name" value="ABC_TM1"/>
    <property type="match status" value="1"/>
</dbReference>
<evidence type="ECO:0000256" key="3">
    <source>
        <dbReference type="ARBA" id="ARBA00022448"/>
    </source>
</evidence>
<keyword evidence="6 11" id="KW-0812">Transmembrane</keyword>
<keyword evidence="5" id="KW-0997">Cell inner membrane</keyword>
<dbReference type="PANTHER" id="PTHR43848:SF5">
    <property type="entry name" value="SPERMIDINE_PUTRESCINE TRANSPORT SYSTEM PERMEASE PROTEIN POTC"/>
    <property type="match status" value="1"/>
</dbReference>
<keyword evidence="14" id="KW-1185">Reference proteome</keyword>
<comment type="function">
    <text evidence="9">Required for the activity of the bacterial periplasmic transport system of putrescine and spermidine.</text>
</comment>
<evidence type="ECO:0000256" key="7">
    <source>
        <dbReference type="ARBA" id="ARBA00022989"/>
    </source>
</evidence>
<evidence type="ECO:0000256" key="5">
    <source>
        <dbReference type="ARBA" id="ARBA00022519"/>
    </source>
</evidence>
<protein>
    <recommendedName>
        <fullName evidence="10">Spermidine/putrescine transport system permease protein PotC</fullName>
    </recommendedName>
</protein>
<keyword evidence="8 11" id="KW-0472">Membrane</keyword>
<keyword evidence="4" id="KW-1003">Cell membrane</keyword>
<feature type="transmembrane region" description="Helical" evidence="11">
    <location>
        <begin position="70"/>
        <end position="92"/>
    </location>
</feature>
<dbReference type="InterPro" id="IPR051789">
    <property type="entry name" value="Bact_Polyamine_Transport"/>
</dbReference>
<feature type="transmembrane region" description="Helical" evidence="11">
    <location>
        <begin position="12"/>
        <end position="36"/>
    </location>
</feature>
<comment type="similarity">
    <text evidence="2">Belongs to the binding-protein-dependent transport system permease family. CysTW subfamily.</text>
</comment>
<feature type="transmembrane region" description="Helical" evidence="11">
    <location>
        <begin position="104"/>
        <end position="126"/>
    </location>
</feature>
<dbReference type="PANTHER" id="PTHR43848">
    <property type="entry name" value="PUTRESCINE TRANSPORT SYSTEM PERMEASE PROTEIN POTI"/>
    <property type="match status" value="1"/>
</dbReference>
<dbReference type="Proteomes" id="UP000094969">
    <property type="component" value="Chromosome"/>
</dbReference>
<dbReference type="AlphaFoldDB" id="A0A1D7U3N4"/>
<feature type="transmembrane region" description="Helical" evidence="11">
    <location>
        <begin position="207"/>
        <end position="226"/>
    </location>
</feature>
<evidence type="ECO:0000256" key="2">
    <source>
        <dbReference type="ARBA" id="ARBA00007069"/>
    </source>
</evidence>
<evidence type="ECO:0000313" key="13">
    <source>
        <dbReference type="EMBL" id="AOO81974.1"/>
    </source>
</evidence>
<keyword evidence="3 11" id="KW-0813">Transport</keyword>
<evidence type="ECO:0000259" key="12">
    <source>
        <dbReference type="PROSITE" id="PS50928"/>
    </source>
</evidence>
<evidence type="ECO:0000313" key="14">
    <source>
        <dbReference type="Proteomes" id="UP000094969"/>
    </source>
</evidence>
<name>A0A1D7U3N4_9HYPH</name>